<dbReference type="RefSeq" id="WP_239673688.1">
    <property type="nucleotide sequence ID" value="NZ_CP049742.1"/>
</dbReference>
<accession>A0A7S8CA06</accession>
<dbReference type="PROSITE" id="PS00217">
    <property type="entry name" value="SUGAR_TRANSPORT_2"/>
    <property type="match status" value="1"/>
</dbReference>
<dbReference type="PANTHER" id="PTHR23519:SF1">
    <property type="entry name" value="AUTOPHAGY-RELATED PROTEIN 22"/>
    <property type="match status" value="1"/>
</dbReference>
<evidence type="ECO:0000256" key="6">
    <source>
        <dbReference type="SAM" id="Phobius"/>
    </source>
</evidence>
<dbReference type="InterPro" id="IPR050495">
    <property type="entry name" value="ATG22/LtaA_families"/>
</dbReference>
<evidence type="ECO:0000313" key="8">
    <source>
        <dbReference type="EMBL" id="QPC46164.1"/>
    </source>
</evidence>
<dbReference type="InterPro" id="IPR036259">
    <property type="entry name" value="MFS_trans_sf"/>
</dbReference>
<proteinExistence type="predicted"/>
<keyword evidence="9" id="KW-1185">Reference proteome</keyword>
<dbReference type="InterPro" id="IPR024671">
    <property type="entry name" value="Atg22-like"/>
</dbReference>
<evidence type="ECO:0000256" key="3">
    <source>
        <dbReference type="ARBA" id="ARBA00022692"/>
    </source>
</evidence>
<keyword evidence="3 6" id="KW-0812">Transmembrane</keyword>
<comment type="subcellular location">
    <subcellularLocation>
        <location evidence="1">Cell membrane</location>
        <topology evidence="1">Multi-pass membrane protein</topology>
    </subcellularLocation>
</comment>
<name>A0A7S8CA06_9BACI</name>
<feature type="transmembrane region" description="Helical" evidence="6">
    <location>
        <begin position="326"/>
        <end position="345"/>
    </location>
</feature>
<keyword evidence="2" id="KW-0813">Transport</keyword>
<evidence type="ECO:0000256" key="2">
    <source>
        <dbReference type="ARBA" id="ARBA00022448"/>
    </source>
</evidence>
<feature type="transmembrane region" description="Helical" evidence="6">
    <location>
        <begin position="206"/>
        <end position="226"/>
    </location>
</feature>
<keyword evidence="5 6" id="KW-0472">Membrane</keyword>
<dbReference type="PROSITE" id="PS50850">
    <property type="entry name" value="MFS"/>
    <property type="match status" value="1"/>
</dbReference>
<dbReference type="Proteomes" id="UP000593626">
    <property type="component" value="Chromosome"/>
</dbReference>
<feature type="transmembrane region" description="Helical" evidence="6">
    <location>
        <begin position="351"/>
        <end position="372"/>
    </location>
</feature>
<evidence type="ECO:0000313" key="9">
    <source>
        <dbReference type="Proteomes" id="UP000593626"/>
    </source>
</evidence>
<organism evidence="8 9">
    <name type="scientific">Mangrovibacillus cuniculi</name>
    <dbReference type="NCBI Taxonomy" id="2593652"/>
    <lineage>
        <taxon>Bacteria</taxon>
        <taxon>Bacillati</taxon>
        <taxon>Bacillota</taxon>
        <taxon>Bacilli</taxon>
        <taxon>Bacillales</taxon>
        <taxon>Bacillaceae</taxon>
        <taxon>Mangrovibacillus</taxon>
    </lineage>
</organism>
<dbReference type="GO" id="GO:0022857">
    <property type="term" value="F:transmembrane transporter activity"/>
    <property type="evidence" value="ECO:0007669"/>
    <property type="project" value="InterPro"/>
</dbReference>
<dbReference type="InterPro" id="IPR005829">
    <property type="entry name" value="Sugar_transporter_CS"/>
</dbReference>
<dbReference type="SUPFAM" id="SSF103473">
    <property type="entry name" value="MFS general substrate transporter"/>
    <property type="match status" value="1"/>
</dbReference>
<dbReference type="GO" id="GO:0005886">
    <property type="term" value="C:plasma membrane"/>
    <property type="evidence" value="ECO:0007669"/>
    <property type="project" value="UniProtKB-SubCell"/>
</dbReference>
<dbReference type="AlphaFoldDB" id="A0A7S8CA06"/>
<dbReference type="Pfam" id="PF11700">
    <property type="entry name" value="ATG22"/>
    <property type="match status" value="1"/>
</dbReference>
<evidence type="ECO:0000259" key="7">
    <source>
        <dbReference type="PROSITE" id="PS50850"/>
    </source>
</evidence>
<dbReference type="KEGG" id="mcui:G8O30_03915"/>
<dbReference type="InterPro" id="IPR020846">
    <property type="entry name" value="MFS_dom"/>
</dbReference>
<dbReference type="PANTHER" id="PTHR23519">
    <property type="entry name" value="AUTOPHAGY-RELATED PROTEIN 22"/>
    <property type="match status" value="1"/>
</dbReference>
<evidence type="ECO:0000256" key="5">
    <source>
        <dbReference type="ARBA" id="ARBA00023136"/>
    </source>
</evidence>
<feature type="transmembrane region" description="Helical" evidence="6">
    <location>
        <begin position="384"/>
        <end position="410"/>
    </location>
</feature>
<gene>
    <name evidence="8" type="ORF">G8O30_03915</name>
</gene>
<sequence>MNPSRKSVKPATDYSSSSLERRGKALFFSLPILSWALYDFANTIFSSNINTIFFPFYVNEVVGSNAVMNNIAQSFISYANAFASLLLVIFSPLFGAAIDRTGRKKAFILPFTLIAVFCTFMMGIVGGLDNSTVVSGLPLTFLIVVVLFVIAKFFFHSSLVFYDAMMPDLGNAKELPLISGFGIAVGYVGTLVGLTVYLFVGEEGNHEAFIPTAVLFLLFSIPLFLFTPEKKKENITNVSFLGGYKEIVHTLKEMRKHQAIFLFMVAYFFLNDAIATAIAMMAVYAKAIVNFSSSAFVLLYLVSTIASIIGSFLFGFITKKVGAKKAVLFVGYILVVALTLAVFAVETWMFWIAGSLFGVSLGSLWVTTRTLIIQLSPEEKRGQFFGLFAFSGKVSAIIGPVVYGSITLLFSEYGTIASRMALGSLLLFAIVGILIQRKVNQI</sequence>
<keyword evidence="4 6" id="KW-1133">Transmembrane helix</keyword>
<evidence type="ECO:0000256" key="4">
    <source>
        <dbReference type="ARBA" id="ARBA00022989"/>
    </source>
</evidence>
<protein>
    <submittedName>
        <fullName evidence="8">MFS transporter</fullName>
    </submittedName>
</protein>
<evidence type="ECO:0000256" key="1">
    <source>
        <dbReference type="ARBA" id="ARBA00004651"/>
    </source>
</evidence>
<reference evidence="8 9" key="1">
    <citation type="submission" date="2019-07" db="EMBL/GenBank/DDBJ databases">
        <title>Genome sequence of 2 isolates from Red Sea Mangroves.</title>
        <authorList>
            <person name="Sefrji F."/>
            <person name="Michoud G."/>
            <person name="Merlino G."/>
            <person name="Daffonchio D."/>
        </authorList>
    </citation>
    <scope>NUCLEOTIDE SEQUENCE [LARGE SCALE GENOMIC DNA]</scope>
    <source>
        <strain evidence="8 9">R1DC41</strain>
    </source>
</reference>
<dbReference type="Gene3D" id="1.20.1250.20">
    <property type="entry name" value="MFS general substrate transporter like domains"/>
    <property type="match status" value="2"/>
</dbReference>
<feature type="transmembrane region" description="Helical" evidence="6">
    <location>
        <begin position="416"/>
        <end position="435"/>
    </location>
</feature>
<feature type="domain" description="Major facilitator superfamily (MFS) profile" evidence="7">
    <location>
        <begin position="27"/>
        <end position="441"/>
    </location>
</feature>
<feature type="transmembrane region" description="Helical" evidence="6">
    <location>
        <begin position="259"/>
        <end position="285"/>
    </location>
</feature>
<dbReference type="EMBL" id="CP049742">
    <property type="protein sequence ID" value="QPC46164.1"/>
    <property type="molecule type" value="Genomic_DNA"/>
</dbReference>
<feature type="transmembrane region" description="Helical" evidence="6">
    <location>
        <begin position="175"/>
        <end position="200"/>
    </location>
</feature>
<feature type="transmembrane region" description="Helical" evidence="6">
    <location>
        <begin position="106"/>
        <end position="128"/>
    </location>
</feature>
<feature type="transmembrane region" description="Helical" evidence="6">
    <location>
        <begin position="291"/>
        <end position="314"/>
    </location>
</feature>
<feature type="transmembrane region" description="Helical" evidence="6">
    <location>
        <begin position="134"/>
        <end position="155"/>
    </location>
</feature>
<feature type="transmembrane region" description="Helical" evidence="6">
    <location>
        <begin position="25"/>
        <end position="45"/>
    </location>
</feature>
<feature type="transmembrane region" description="Helical" evidence="6">
    <location>
        <begin position="75"/>
        <end position="94"/>
    </location>
</feature>